<evidence type="ECO:0000256" key="1">
    <source>
        <dbReference type="ARBA" id="ARBA00004571"/>
    </source>
</evidence>
<dbReference type="InterPro" id="IPR008969">
    <property type="entry name" value="CarboxyPept-like_regulatory"/>
</dbReference>
<dbReference type="GeneID" id="97182089"/>
<dbReference type="InterPro" id="IPR012910">
    <property type="entry name" value="Plug_dom"/>
</dbReference>
<dbReference type="AlphaFoldDB" id="A0A2X2JIU0"/>
<dbReference type="SUPFAM" id="SSF49464">
    <property type="entry name" value="Carboxypeptidase regulatory domain-like"/>
    <property type="match status" value="1"/>
</dbReference>
<keyword evidence="5 7" id="KW-0472">Membrane</keyword>
<sequence>MKILVYIIIAMLGLVSQVYAQKILNGRVTNIKGQALLHTTVRNLTSNSATSTDSDGKFSIEANPKDSIRIMILGYEPQTMATKDWPADGIIRLASKIVMLEDVEVVHTGFQRLRKDQITGSVDVISEKMLNRTTGTNILSRIEGLSPGIQFNKGDAAETDAFLIRGRSTISAEAKPLIVVDDFPYEGDISQINPSDVASVSILKDAASASIWGARAGNGVIVIKTKQGLSYKLKIDFKSDFALQNRPDLNNLNWIRSADMIEFEKLRFAQSAYDNLLNGPYYLTPITPVVELLFQKRNNPNDATIDAQIEQMKSNDVRKDMAQYLYRPRFRQQYHVAISGRTKQVSHMTSVGYFKELSNFRGTADDRLTIRTNNTFRLSPIIELSHNLQYTHARQQANANPGYLIMDNREIYPYASLVGADGSPKNVYLNHPKAYLDTVGAGHLKDWSFNPVRDLNTVDNKVAGYNLTNNIALAIKPIANLSVSLRYQYQIGSDGNDNHYKSDSYLVRRLSNQYAYKKNGNWTSAIPKGGILDFNESTLQSHQGRLQLDYNKRINADMRLDAITGYEIRAKIEQGKYGRYYGYVDDRMSVVRDVDYITNFTLLSNGALAKVPAVSGVNKRTDNFLSWFGNAVVSYKDQIFISGSVRKDEANLFGVETNAKGTPFWSAGLRYETGLLDRLALRASYGVNGNISRMATAMTTIQYISYTISGLPAARLNSPPNKSLRWEKINTANFGADFSVFKNRLSGSLDYYLKNGRDLLSQSPMDPTLGITSFFGNVASMDGHGWDLTLQSRNMESAVTWNTFLNLSYTNSKVKKYLMPKSASPLPYLGSSGISPLEGKPLYAVFSYPWKGLDPNNGNPQGIISGEISEDYKTILNNTRIEDMVYNGPMQSPWYGSLRNEWTYKNVGLSVNLSFKFGGYFRTSSFFSSALLAGFNAHGDYAKRWQVAGDEQNTNVPSLDLTGNSDRDQFYKYSSVLVQKSDNIRVEDILLYYSLLPETTRGWGIQNARFFAQVQSPNWAWIGNNMGIDPYFNNMPKSRPTYVFGISFTF</sequence>
<evidence type="ECO:0000313" key="10">
    <source>
        <dbReference type="Proteomes" id="UP000251241"/>
    </source>
</evidence>
<reference evidence="9 10" key="1">
    <citation type="submission" date="2018-06" db="EMBL/GenBank/DDBJ databases">
        <authorList>
            <consortium name="Pathogen Informatics"/>
            <person name="Doyle S."/>
        </authorList>
    </citation>
    <scope>NUCLEOTIDE SEQUENCE [LARGE SCALE GENOMIC DNA]</scope>
    <source>
        <strain evidence="9 10">NCTC11343</strain>
    </source>
</reference>
<keyword evidence="6 7" id="KW-0998">Cell outer membrane</keyword>
<comment type="similarity">
    <text evidence="7">Belongs to the TonB-dependent receptor family.</text>
</comment>
<evidence type="ECO:0000256" key="2">
    <source>
        <dbReference type="ARBA" id="ARBA00022448"/>
    </source>
</evidence>
<proteinExistence type="inferred from homology"/>
<name>A0A2X2JIU0_SPHMU</name>
<keyword evidence="3 7" id="KW-1134">Transmembrane beta strand</keyword>
<dbReference type="NCBIfam" id="TIGR04057">
    <property type="entry name" value="SusC_RagA_signa"/>
    <property type="match status" value="1"/>
</dbReference>
<evidence type="ECO:0000256" key="6">
    <source>
        <dbReference type="ARBA" id="ARBA00023237"/>
    </source>
</evidence>
<evidence type="ECO:0000256" key="7">
    <source>
        <dbReference type="PROSITE-ProRule" id="PRU01360"/>
    </source>
</evidence>
<dbReference type="Gene3D" id="2.170.130.10">
    <property type="entry name" value="TonB-dependent receptor, plug domain"/>
    <property type="match status" value="1"/>
</dbReference>
<evidence type="ECO:0000256" key="4">
    <source>
        <dbReference type="ARBA" id="ARBA00022692"/>
    </source>
</evidence>
<protein>
    <submittedName>
        <fullName evidence="9">TonB-linked outer membrane protein, SusC/RagA family</fullName>
    </submittedName>
</protein>
<dbReference type="PROSITE" id="PS52016">
    <property type="entry name" value="TONB_DEPENDENT_REC_3"/>
    <property type="match status" value="1"/>
</dbReference>
<dbReference type="InterPro" id="IPR037066">
    <property type="entry name" value="Plug_dom_sf"/>
</dbReference>
<evidence type="ECO:0000256" key="5">
    <source>
        <dbReference type="ARBA" id="ARBA00023136"/>
    </source>
</evidence>
<gene>
    <name evidence="9" type="ORF">NCTC11343_04150</name>
</gene>
<organism evidence="9 10">
    <name type="scientific">Sphingobacterium multivorum</name>
    <dbReference type="NCBI Taxonomy" id="28454"/>
    <lineage>
        <taxon>Bacteria</taxon>
        <taxon>Pseudomonadati</taxon>
        <taxon>Bacteroidota</taxon>
        <taxon>Sphingobacteriia</taxon>
        <taxon>Sphingobacteriales</taxon>
        <taxon>Sphingobacteriaceae</taxon>
        <taxon>Sphingobacterium</taxon>
    </lineage>
</organism>
<dbReference type="GO" id="GO:0009279">
    <property type="term" value="C:cell outer membrane"/>
    <property type="evidence" value="ECO:0007669"/>
    <property type="project" value="UniProtKB-SubCell"/>
</dbReference>
<dbReference type="InterPro" id="IPR023997">
    <property type="entry name" value="TonB-dep_OMP_SusC/RagA_CS"/>
</dbReference>
<comment type="subcellular location">
    <subcellularLocation>
        <location evidence="1 7">Cell outer membrane</location>
        <topology evidence="1 7">Multi-pass membrane protein</topology>
    </subcellularLocation>
</comment>
<keyword evidence="2 7" id="KW-0813">Transport</keyword>
<dbReference type="RefSeq" id="WP_112375681.1">
    <property type="nucleotide sequence ID" value="NZ_CP069793.1"/>
</dbReference>
<dbReference type="NCBIfam" id="TIGR04056">
    <property type="entry name" value="OMP_RagA_SusC"/>
    <property type="match status" value="1"/>
</dbReference>
<dbReference type="InterPro" id="IPR039426">
    <property type="entry name" value="TonB-dep_rcpt-like"/>
</dbReference>
<dbReference type="Gene3D" id="2.40.170.20">
    <property type="entry name" value="TonB-dependent receptor, beta-barrel domain"/>
    <property type="match status" value="1"/>
</dbReference>
<dbReference type="InterPro" id="IPR023996">
    <property type="entry name" value="TonB-dep_OMP_SusC/RagA"/>
</dbReference>
<evidence type="ECO:0000259" key="8">
    <source>
        <dbReference type="Pfam" id="PF07715"/>
    </source>
</evidence>
<accession>A0A2X2JIU0</accession>
<evidence type="ECO:0000256" key="3">
    <source>
        <dbReference type="ARBA" id="ARBA00022452"/>
    </source>
</evidence>
<dbReference type="EMBL" id="UAUU01000011">
    <property type="protein sequence ID" value="SPZ92096.1"/>
    <property type="molecule type" value="Genomic_DNA"/>
</dbReference>
<evidence type="ECO:0000313" key="9">
    <source>
        <dbReference type="EMBL" id="SPZ92096.1"/>
    </source>
</evidence>
<dbReference type="Pfam" id="PF07715">
    <property type="entry name" value="Plug"/>
    <property type="match status" value="1"/>
</dbReference>
<dbReference type="InterPro" id="IPR036942">
    <property type="entry name" value="Beta-barrel_TonB_sf"/>
</dbReference>
<keyword evidence="4 7" id="KW-0812">Transmembrane</keyword>
<feature type="domain" description="TonB-dependent receptor plug" evidence="8">
    <location>
        <begin position="115"/>
        <end position="220"/>
    </location>
</feature>
<dbReference type="Proteomes" id="UP000251241">
    <property type="component" value="Unassembled WGS sequence"/>
</dbReference>
<dbReference type="SUPFAM" id="SSF56935">
    <property type="entry name" value="Porins"/>
    <property type="match status" value="1"/>
</dbReference>